<proteinExistence type="predicted"/>
<gene>
    <name evidence="1" type="ORF">GCM10009681_46590</name>
</gene>
<evidence type="ECO:0000313" key="1">
    <source>
        <dbReference type="EMBL" id="GAA1769851.1"/>
    </source>
</evidence>
<reference evidence="1 2" key="1">
    <citation type="journal article" date="2019" name="Int. J. Syst. Evol. Microbiol.">
        <title>The Global Catalogue of Microorganisms (GCM) 10K type strain sequencing project: providing services to taxonomists for standard genome sequencing and annotation.</title>
        <authorList>
            <consortium name="The Broad Institute Genomics Platform"/>
            <consortium name="The Broad Institute Genome Sequencing Center for Infectious Disease"/>
            <person name="Wu L."/>
            <person name="Ma J."/>
        </authorList>
    </citation>
    <scope>NUCLEOTIDE SEQUENCE [LARGE SCALE GENOMIC DNA]</scope>
    <source>
        <strain evidence="1 2">JCM 13249</strain>
    </source>
</reference>
<evidence type="ECO:0000313" key="2">
    <source>
        <dbReference type="Proteomes" id="UP001500655"/>
    </source>
</evidence>
<protein>
    <recommendedName>
        <fullName evidence="3">DUF4192 domain-containing protein</fullName>
    </recommendedName>
</protein>
<dbReference type="Pfam" id="PF13830">
    <property type="entry name" value="DUF4192"/>
    <property type="match status" value="1"/>
</dbReference>
<comment type="caution">
    <text evidence="1">The sequence shown here is derived from an EMBL/GenBank/DDBJ whole genome shotgun (WGS) entry which is preliminary data.</text>
</comment>
<name>A0ABN2KYU8_9ACTN</name>
<accession>A0ABN2KYU8</accession>
<organism evidence="1 2">
    <name type="scientific">Luedemannella helvata</name>
    <dbReference type="NCBI Taxonomy" id="349315"/>
    <lineage>
        <taxon>Bacteria</taxon>
        <taxon>Bacillati</taxon>
        <taxon>Actinomycetota</taxon>
        <taxon>Actinomycetes</taxon>
        <taxon>Micromonosporales</taxon>
        <taxon>Micromonosporaceae</taxon>
        <taxon>Luedemannella</taxon>
    </lineage>
</organism>
<dbReference type="EMBL" id="BAAALS010000027">
    <property type="protein sequence ID" value="GAA1769851.1"/>
    <property type="molecule type" value="Genomic_DNA"/>
</dbReference>
<dbReference type="Proteomes" id="UP001500655">
    <property type="component" value="Unassembled WGS sequence"/>
</dbReference>
<evidence type="ECO:0008006" key="3">
    <source>
        <dbReference type="Google" id="ProtNLM"/>
    </source>
</evidence>
<sequence length="353" mass="37403">MVGDRAARLATLDGMTSDPFGGVLRLSSPADIIAMIPYMLGFHPADSLVIVAMRERRPVLNVRVDLPGRRPGRPSAAELRRLLDQAVRMVTDQAAEATILVGYGSRSRVTPVVARAATRLAGRGVPVLDALRVTKGRYWSYVCTNTACCPAEGTPVDVASSPVAAAATVAGMVALPDRAAVVSQVEPVDPAAQVEMWAAVGRADERLMGLADTADLTDNPVGALIEAGDEALDAALRRCRSGAGLTDDDLAWLSVLASLLPVGERFWRRIEESPDDRPAHRSLWLDALRRAPMDLVPAVGSLAALTAWRDGDGALATAALDRVLDVDPDYPPARVLDEAFAAGRRPAALDPRG</sequence>
<dbReference type="InterPro" id="IPR025447">
    <property type="entry name" value="DUF4192"/>
</dbReference>
<keyword evidence="2" id="KW-1185">Reference proteome</keyword>